<keyword evidence="2" id="KW-1185">Reference proteome</keyword>
<evidence type="ECO:0000313" key="1">
    <source>
        <dbReference type="EMBL" id="CAK5024059.1"/>
    </source>
</evidence>
<dbReference type="EMBL" id="CAVMJV010000004">
    <property type="protein sequence ID" value="CAK5024059.1"/>
    <property type="molecule type" value="Genomic_DNA"/>
</dbReference>
<proteinExistence type="predicted"/>
<sequence>MAVQVEPAAIQVPASGGNVSLQLMNGNPEVVFIFFSSFFSHSQIIPLIKFFIFFQVRFAFKLKSSNNEHYRVNPVFGFVEPGAAAQVEVIRQNGPPKGDDKLEICFAGAPPDAGDAKAIFPPGSSGEFKVDVPMAAA</sequence>
<evidence type="ECO:0000313" key="2">
    <source>
        <dbReference type="Proteomes" id="UP001497535"/>
    </source>
</evidence>
<accession>A0ACB0XZ49</accession>
<organism evidence="1 2">
    <name type="scientific">Meloidogyne enterolobii</name>
    <name type="common">Root-knot nematode worm</name>
    <name type="synonym">Meloidogyne mayaguensis</name>
    <dbReference type="NCBI Taxonomy" id="390850"/>
    <lineage>
        <taxon>Eukaryota</taxon>
        <taxon>Metazoa</taxon>
        <taxon>Ecdysozoa</taxon>
        <taxon>Nematoda</taxon>
        <taxon>Chromadorea</taxon>
        <taxon>Rhabditida</taxon>
        <taxon>Tylenchina</taxon>
        <taxon>Tylenchomorpha</taxon>
        <taxon>Tylenchoidea</taxon>
        <taxon>Meloidogynidae</taxon>
        <taxon>Meloidogyninae</taxon>
        <taxon>Meloidogyne</taxon>
    </lineage>
</organism>
<name>A0ACB0XZ49_MELEN</name>
<gene>
    <name evidence="1" type="ORF">MENTE1834_LOCUS5380</name>
</gene>
<reference evidence="1" key="1">
    <citation type="submission" date="2023-11" db="EMBL/GenBank/DDBJ databases">
        <authorList>
            <person name="Poullet M."/>
        </authorList>
    </citation>
    <scope>NUCLEOTIDE SEQUENCE</scope>
    <source>
        <strain evidence="1">E1834</strain>
    </source>
</reference>
<dbReference type="Proteomes" id="UP001497535">
    <property type="component" value="Unassembled WGS sequence"/>
</dbReference>
<comment type="caution">
    <text evidence="1">The sequence shown here is derived from an EMBL/GenBank/DDBJ whole genome shotgun (WGS) entry which is preliminary data.</text>
</comment>
<protein>
    <submittedName>
        <fullName evidence="1">Uncharacterized protein</fullName>
    </submittedName>
</protein>